<feature type="transmembrane region" description="Helical" evidence="1">
    <location>
        <begin position="72"/>
        <end position="94"/>
    </location>
</feature>
<keyword evidence="1" id="KW-0812">Transmembrane</keyword>
<organism evidence="2">
    <name type="scientific">Glycine max</name>
    <name type="common">Soybean</name>
    <name type="synonym">Glycine hispida</name>
    <dbReference type="NCBI Taxonomy" id="3847"/>
    <lineage>
        <taxon>Eukaryota</taxon>
        <taxon>Viridiplantae</taxon>
        <taxon>Streptophyta</taxon>
        <taxon>Embryophyta</taxon>
        <taxon>Tracheophyta</taxon>
        <taxon>Spermatophyta</taxon>
        <taxon>Magnoliopsida</taxon>
        <taxon>eudicotyledons</taxon>
        <taxon>Gunneridae</taxon>
        <taxon>Pentapetalae</taxon>
        <taxon>rosids</taxon>
        <taxon>fabids</taxon>
        <taxon>Fabales</taxon>
        <taxon>Fabaceae</taxon>
        <taxon>Papilionoideae</taxon>
        <taxon>50 kb inversion clade</taxon>
        <taxon>NPAAA clade</taxon>
        <taxon>indigoferoid/millettioid clade</taxon>
        <taxon>Phaseoleae</taxon>
        <taxon>Glycine</taxon>
        <taxon>Glycine subgen. Soja</taxon>
    </lineage>
</organism>
<dbReference type="Gramene" id="KRH65826">
    <property type="protein sequence ID" value="KRH65826"/>
    <property type="gene ID" value="GLYMA_03G064500"/>
</dbReference>
<evidence type="ECO:0000313" key="3">
    <source>
        <dbReference type="EnsemblPlants" id="KRH65826"/>
    </source>
</evidence>
<dbReference type="InParanoid" id="A0A0R0KKN0"/>
<evidence type="ECO:0000256" key="1">
    <source>
        <dbReference type="SAM" id="Phobius"/>
    </source>
</evidence>
<protein>
    <submittedName>
        <fullName evidence="2 3">Uncharacterized protein</fullName>
    </submittedName>
</protein>
<reference evidence="2" key="3">
    <citation type="submission" date="2018-07" db="EMBL/GenBank/DDBJ databases">
        <title>WGS assembly of Glycine max.</title>
        <authorList>
            <person name="Schmutz J."/>
            <person name="Cannon S."/>
            <person name="Schlueter J."/>
            <person name="Ma J."/>
            <person name="Mitros T."/>
            <person name="Nelson W."/>
            <person name="Hyten D."/>
            <person name="Song Q."/>
            <person name="Thelen J."/>
            <person name="Cheng J."/>
            <person name="Xu D."/>
            <person name="Hellsten U."/>
            <person name="May G."/>
            <person name="Yu Y."/>
            <person name="Sakurai T."/>
            <person name="Umezawa T."/>
            <person name="Bhattacharyya M."/>
            <person name="Sandhu D."/>
            <person name="Valliyodan B."/>
            <person name="Lindquist E."/>
            <person name="Peto M."/>
            <person name="Grant D."/>
            <person name="Shu S."/>
            <person name="Goodstein D."/>
            <person name="Barry K."/>
            <person name="Futrell-Griggs M."/>
            <person name="Abernathy B."/>
            <person name="Du J."/>
            <person name="Tian Z."/>
            <person name="Zhu L."/>
            <person name="Gill N."/>
            <person name="Joshi T."/>
            <person name="Libault M."/>
            <person name="Sethuraman A."/>
            <person name="Zhang X."/>
            <person name="Shinozaki K."/>
            <person name="Nguyen H."/>
            <person name="Wing R."/>
            <person name="Cregan P."/>
            <person name="Specht J."/>
            <person name="Grimwood J."/>
            <person name="Rokhsar D."/>
            <person name="Stacey G."/>
            <person name="Shoemaker R."/>
            <person name="Jackson S."/>
        </authorList>
    </citation>
    <scope>NUCLEOTIDE SEQUENCE</scope>
    <source>
        <tissue evidence="2">Callus</tissue>
    </source>
</reference>
<feature type="transmembrane region" description="Helical" evidence="1">
    <location>
        <begin position="28"/>
        <end position="52"/>
    </location>
</feature>
<reference evidence="2 3" key="1">
    <citation type="journal article" date="2010" name="Nature">
        <title>Genome sequence of the palaeopolyploid soybean.</title>
        <authorList>
            <person name="Schmutz J."/>
            <person name="Cannon S.B."/>
            <person name="Schlueter J."/>
            <person name="Ma J."/>
            <person name="Mitros T."/>
            <person name="Nelson W."/>
            <person name="Hyten D.L."/>
            <person name="Song Q."/>
            <person name="Thelen J.J."/>
            <person name="Cheng J."/>
            <person name="Xu D."/>
            <person name="Hellsten U."/>
            <person name="May G.D."/>
            <person name="Yu Y."/>
            <person name="Sakurai T."/>
            <person name="Umezawa T."/>
            <person name="Bhattacharyya M.K."/>
            <person name="Sandhu D."/>
            <person name="Valliyodan B."/>
            <person name="Lindquist E."/>
            <person name="Peto M."/>
            <person name="Grant D."/>
            <person name="Shu S."/>
            <person name="Goodstein D."/>
            <person name="Barry K."/>
            <person name="Futrell-Griggs M."/>
            <person name="Abernathy B."/>
            <person name="Du J."/>
            <person name="Tian Z."/>
            <person name="Zhu L."/>
            <person name="Gill N."/>
            <person name="Joshi T."/>
            <person name="Libault M."/>
            <person name="Sethuraman A."/>
            <person name="Zhang X.-C."/>
            <person name="Shinozaki K."/>
            <person name="Nguyen H.T."/>
            <person name="Wing R.A."/>
            <person name="Cregan P."/>
            <person name="Specht J."/>
            <person name="Grimwood J."/>
            <person name="Rokhsar D."/>
            <person name="Stacey G."/>
            <person name="Shoemaker R.C."/>
            <person name="Jackson S.A."/>
        </authorList>
    </citation>
    <scope>NUCLEOTIDE SEQUENCE [LARGE SCALE GENOMIC DNA]</scope>
    <source>
        <strain evidence="3">cv. Williams 82</strain>
        <tissue evidence="2">Callus</tissue>
    </source>
</reference>
<dbReference type="AlphaFoldDB" id="A0A0R0KKN0"/>
<gene>
    <name evidence="2" type="ORF">GLYMA_03G064500</name>
</gene>
<evidence type="ECO:0000313" key="4">
    <source>
        <dbReference type="Proteomes" id="UP000008827"/>
    </source>
</evidence>
<dbReference type="EnsemblPlants" id="KRH65826">
    <property type="protein sequence ID" value="KRH65826"/>
    <property type="gene ID" value="GLYMA_03G064500"/>
</dbReference>
<accession>A0A0R0KKN0</accession>
<sequence length="96" mass="11409">MYAIQVFVRDIFFYCNFSQIKICRGRKLFVVLTSYILLLFAIRTKAFTHNIVCKEVLFVTSNTNGLSGFHYFFSYSQVFIAYTSVFAMFLCFYFEF</sequence>
<keyword evidence="4" id="KW-1185">Reference proteome</keyword>
<name>A0A0R0KKN0_SOYBN</name>
<evidence type="ECO:0000313" key="2">
    <source>
        <dbReference type="EMBL" id="KRH65826.1"/>
    </source>
</evidence>
<proteinExistence type="predicted"/>
<dbReference type="Proteomes" id="UP000008827">
    <property type="component" value="Chromosome 3"/>
</dbReference>
<keyword evidence="1" id="KW-1133">Transmembrane helix</keyword>
<dbReference type="EMBL" id="CM000836">
    <property type="protein sequence ID" value="KRH65826.1"/>
    <property type="molecule type" value="Genomic_DNA"/>
</dbReference>
<keyword evidence="1" id="KW-0472">Membrane</keyword>
<reference evidence="3" key="2">
    <citation type="submission" date="2018-02" db="UniProtKB">
        <authorList>
            <consortium name="EnsemblPlants"/>
        </authorList>
    </citation>
    <scope>IDENTIFICATION</scope>
    <source>
        <strain evidence="3">Williams 82</strain>
    </source>
</reference>